<dbReference type="OrthoDB" id="3618883at2"/>
<evidence type="ECO:0000313" key="1">
    <source>
        <dbReference type="EMBL" id="GCE32083.1"/>
    </source>
</evidence>
<protein>
    <recommendedName>
        <fullName evidence="3">ParB/Sulfiredoxin domain-containing protein</fullName>
    </recommendedName>
</protein>
<dbReference type="RefSeq" id="WP_126632085.1">
    <property type="nucleotide sequence ID" value="NZ_BIFT01000003.1"/>
</dbReference>
<organism evidence="1 2">
    <name type="scientific">Dictyobacter alpinus</name>
    <dbReference type="NCBI Taxonomy" id="2014873"/>
    <lineage>
        <taxon>Bacteria</taxon>
        <taxon>Bacillati</taxon>
        <taxon>Chloroflexota</taxon>
        <taxon>Ktedonobacteria</taxon>
        <taxon>Ktedonobacterales</taxon>
        <taxon>Dictyobacteraceae</taxon>
        <taxon>Dictyobacter</taxon>
    </lineage>
</organism>
<dbReference type="EMBL" id="BIFT01000003">
    <property type="protein sequence ID" value="GCE32083.1"/>
    <property type="molecule type" value="Genomic_DNA"/>
</dbReference>
<proteinExistence type="predicted"/>
<keyword evidence="2" id="KW-1185">Reference proteome</keyword>
<accession>A0A402BL38</accession>
<gene>
    <name evidence="1" type="ORF">KDA_75670</name>
</gene>
<dbReference type="Proteomes" id="UP000287171">
    <property type="component" value="Unassembled WGS sequence"/>
</dbReference>
<name>A0A402BL38_9CHLR</name>
<reference evidence="2" key="1">
    <citation type="submission" date="2018-12" db="EMBL/GenBank/DDBJ databases">
        <title>Tengunoibacter tsumagoiensis gen. nov., sp. nov., Dictyobacter kobayashii sp. nov., D. alpinus sp. nov., and D. joshuensis sp. nov. and description of Dictyobacteraceae fam. nov. within the order Ktedonobacterales isolated from Tengu-no-mugimeshi.</title>
        <authorList>
            <person name="Wang C.M."/>
            <person name="Zheng Y."/>
            <person name="Sakai Y."/>
            <person name="Toyoda A."/>
            <person name="Minakuchi Y."/>
            <person name="Abe K."/>
            <person name="Yokota A."/>
            <person name="Yabe S."/>
        </authorList>
    </citation>
    <scope>NUCLEOTIDE SEQUENCE [LARGE SCALE GENOMIC DNA]</scope>
    <source>
        <strain evidence="2">Uno16</strain>
    </source>
</reference>
<evidence type="ECO:0008006" key="3">
    <source>
        <dbReference type="Google" id="ProtNLM"/>
    </source>
</evidence>
<sequence>MNTVDFTELGAFREGLPESERFETFRFFVARWDIVKARYIIQKANKPVGSLRVASAARVYGLDRPQTEESAVAVDETRGMSETIDTRVPVILALLKGASSPILIDGLHRLYKAYREGKETLPCYALTSEEEQLCRI</sequence>
<dbReference type="AlphaFoldDB" id="A0A402BL38"/>
<evidence type="ECO:0000313" key="2">
    <source>
        <dbReference type="Proteomes" id="UP000287171"/>
    </source>
</evidence>
<comment type="caution">
    <text evidence="1">The sequence shown here is derived from an EMBL/GenBank/DDBJ whole genome shotgun (WGS) entry which is preliminary data.</text>
</comment>